<evidence type="ECO:0000256" key="2">
    <source>
        <dbReference type="SAM" id="Phobius"/>
    </source>
</evidence>
<evidence type="ECO:0000313" key="4">
    <source>
        <dbReference type="Proteomes" id="UP001614394"/>
    </source>
</evidence>
<keyword evidence="2" id="KW-0812">Transmembrane</keyword>
<gene>
    <name evidence="3" type="ORF">ACIGXA_07980</name>
</gene>
<feature type="region of interest" description="Disordered" evidence="1">
    <location>
        <begin position="1"/>
        <end position="32"/>
    </location>
</feature>
<name>A0ABW8C4V9_9ACTN</name>
<evidence type="ECO:0000313" key="3">
    <source>
        <dbReference type="EMBL" id="MFI9100451.1"/>
    </source>
</evidence>
<protein>
    <submittedName>
        <fullName evidence="3">DUF4260 family protein</fullName>
    </submittedName>
</protein>
<comment type="caution">
    <text evidence="3">The sequence shown here is derived from an EMBL/GenBank/DDBJ whole genome shotgun (WGS) entry which is preliminary data.</text>
</comment>
<keyword evidence="2" id="KW-0472">Membrane</keyword>
<feature type="transmembrane region" description="Helical" evidence="2">
    <location>
        <begin position="47"/>
        <end position="66"/>
    </location>
</feature>
<dbReference type="Proteomes" id="UP001614394">
    <property type="component" value="Unassembled WGS sequence"/>
</dbReference>
<dbReference type="Pfam" id="PF14079">
    <property type="entry name" value="DUF4260"/>
    <property type="match status" value="1"/>
</dbReference>
<evidence type="ECO:0000256" key="1">
    <source>
        <dbReference type="SAM" id="MobiDB-lite"/>
    </source>
</evidence>
<keyword evidence="2" id="KW-1133">Transmembrane helix</keyword>
<feature type="transmembrane region" description="Helical" evidence="2">
    <location>
        <begin position="73"/>
        <end position="95"/>
    </location>
</feature>
<organism evidence="3 4">
    <name type="scientific">Streptomyces fildesensis</name>
    <dbReference type="NCBI Taxonomy" id="375757"/>
    <lineage>
        <taxon>Bacteria</taxon>
        <taxon>Bacillati</taxon>
        <taxon>Actinomycetota</taxon>
        <taxon>Actinomycetes</taxon>
        <taxon>Kitasatosporales</taxon>
        <taxon>Streptomycetaceae</taxon>
        <taxon>Streptomyces</taxon>
    </lineage>
</organism>
<accession>A0ABW8C4V9</accession>
<reference evidence="3 4" key="1">
    <citation type="submission" date="2024-10" db="EMBL/GenBank/DDBJ databases">
        <title>The Natural Products Discovery Center: Release of the First 8490 Sequenced Strains for Exploring Actinobacteria Biosynthetic Diversity.</title>
        <authorList>
            <person name="Kalkreuter E."/>
            <person name="Kautsar S.A."/>
            <person name="Yang D."/>
            <person name="Bader C.D."/>
            <person name="Teijaro C.N."/>
            <person name="Fluegel L."/>
            <person name="Davis C.M."/>
            <person name="Simpson J.R."/>
            <person name="Lauterbach L."/>
            <person name="Steele A.D."/>
            <person name="Gui C."/>
            <person name="Meng S."/>
            <person name="Li G."/>
            <person name="Viehrig K."/>
            <person name="Ye F."/>
            <person name="Su P."/>
            <person name="Kiefer A.F."/>
            <person name="Nichols A."/>
            <person name="Cepeda A.J."/>
            <person name="Yan W."/>
            <person name="Fan B."/>
            <person name="Jiang Y."/>
            <person name="Adhikari A."/>
            <person name="Zheng C.-J."/>
            <person name="Schuster L."/>
            <person name="Cowan T.M."/>
            <person name="Smanski M.J."/>
            <person name="Chevrette M.G."/>
            <person name="De Carvalho L.P.S."/>
            <person name="Shen B."/>
        </authorList>
    </citation>
    <scope>NUCLEOTIDE SEQUENCE [LARGE SCALE GENOMIC DNA]</scope>
    <source>
        <strain evidence="3 4">NPDC053399</strain>
    </source>
</reference>
<dbReference type="EMBL" id="JBITYG010000002">
    <property type="protein sequence ID" value="MFI9100451.1"/>
    <property type="molecule type" value="Genomic_DNA"/>
</dbReference>
<proteinExistence type="predicted"/>
<keyword evidence="4" id="KW-1185">Reference proteome</keyword>
<sequence length="160" mass="16521">MPPKPGSGTVPPVAHTASWGRVPDRAPAPATARWSGAPATWAHRHPAGRAVSLAVGLSALGGALALGGRRDKVLWFCAVAPDTALLIGIAGAPTWQRMPSYAVRPYNVLHSPAVPAVLLTAAALTGRRRLAVAGLAWLGHIGWDRACGYGPRDAAGHVTR</sequence>
<dbReference type="RefSeq" id="WP_399645641.1">
    <property type="nucleotide sequence ID" value="NZ_JBITYG010000002.1"/>
</dbReference>
<dbReference type="InterPro" id="IPR025356">
    <property type="entry name" value="DUF4260"/>
</dbReference>